<dbReference type="AlphaFoldDB" id="A0AAN5ICZ1"/>
<dbReference type="PROSITE" id="PS51450">
    <property type="entry name" value="LRR"/>
    <property type="match status" value="1"/>
</dbReference>
<keyword evidence="2" id="KW-1185">Reference proteome</keyword>
<sequence>GNRLKDLAGLAGTIALEILDVSNNRLTSLAALKCILNMHILKSLDCTGNGVRERRVYSSYVRNQIRTLEILDRQLLSPSEERLNTIVCPRNCI</sequence>
<feature type="non-terminal residue" evidence="1">
    <location>
        <position position="1"/>
    </location>
</feature>
<accession>A0AAN5ICZ1</accession>
<dbReference type="InterPro" id="IPR042655">
    <property type="entry name" value="LRC72"/>
</dbReference>
<dbReference type="SUPFAM" id="SSF52058">
    <property type="entry name" value="L domain-like"/>
    <property type="match status" value="1"/>
</dbReference>
<name>A0AAN5ICZ1_9BILA</name>
<evidence type="ECO:0000313" key="1">
    <source>
        <dbReference type="EMBL" id="GMR60044.1"/>
    </source>
</evidence>
<organism evidence="1 2">
    <name type="scientific">Pristionchus mayeri</name>
    <dbReference type="NCBI Taxonomy" id="1317129"/>
    <lineage>
        <taxon>Eukaryota</taxon>
        <taxon>Metazoa</taxon>
        <taxon>Ecdysozoa</taxon>
        <taxon>Nematoda</taxon>
        <taxon>Chromadorea</taxon>
        <taxon>Rhabditida</taxon>
        <taxon>Rhabditina</taxon>
        <taxon>Diplogasteromorpha</taxon>
        <taxon>Diplogasteroidea</taxon>
        <taxon>Neodiplogasteridae</taxon>
        <taxon>Pristionchus</taxon>
    </lineage>
</organism>
<gene>
    <name evidence="1" type="ORF">PMAYCL1PPCAC_30240</name>
</gene>
<dbReference type="EMBL" id="BTRK01000006">
    <property type="protein sequence ID" value="GMR60044.1"/>
    <property type="molecule type" value="Genomic_DNA"/>
</dbReference>
<comment type="caution">
    <text evidence="1">The sequence shown here is derived from an EMBL/GenBank/DDBJ whole genome shotgun (WGS) entry which is preliminary data.</text>
</comment>
<dbReference type="Gene3D" id="3.80.10.10">
    <property type="entry name" value="Ribonuclease Inhibitor"/>
    <property type="match status" value="1"/>
</dbReference>
<dbReference type="Proteomes" id="UP001328107">
    <property type="component" value="Unassembled WGS sequence"/>
</dbReference>
<proteinExistence type="predicted"/>
<dbReference type="InterPro" id="IPR032675">
    <property type="entry name" value="LRR_dom_sf"/>
</dbReference>
<dbReference type="InterPro" id="IPR001611">
    <property type="entry name" value="Leu-rich_rpt"/>
</dbReference>
<evidence type="ECO:0000313" key="2">
    <source>
        <dbReference type="Proteomes" id="UP001328107"/>
    </source>
</evidence>
<reference evidence="2" key="1">
    <citation type="submission" date="2022-10" db="EMBL/GenBank/DDBJ databases">
        <title>Genome assembly of Pristionchus species.</title>
        <authorList>
            <person name="Yoshida K."/>
            <person name="Sommer R.J."/>
        </authorList>
    </citation>
    <scope>NUCLEOTIDE SEQUENCE [LARGE SCALE GENOMIC DNA]</scope>
    <source>
        <strain evidence="2">RS5460</strain>
    </source>
</reference>
<protein>
    <submittedName>
        <fullName evidence="1">Uncharacterized protein</fullName>
    </submittedName>
</protein>
<dbReference type="PANTHER" id="PTHR46759">
    <property type="entry name" value="LEUCINE-RICH REPEAT-CONTAINING PROTEIN 72"/>
    <property type="match status" value="1"/>
</dbReference>
<dbReference type="PANTHER" id="PTHR46759:SF1">
    <property type="entry name" value="LEUCINE-RICH REPEAT-CONTAINING PROTEIN 72"/>
    <property type="match status" value="1"/>
</dbReference>